<evidence type="ECO:0000313" key="1">
    <source>
        <dbReference type="EMBL" id="CAK9055328.1"/>
    </source>
</evidence>
<evidence type="ECO:0000313" key="2">
    <source>
        <dbReference type="Proteomes" id="UP001642464"/>
    </source>
</evidence>
<dbReference type="EMBL" id="CAXAMM010024447">
    <property type="protein sequence ID" value="CAK9055328.1"/>
    <property type="molecule type" value="Genomic_DNA"/>
</dbReference>
<name>A0ABP0MVX2_9DINO</name>
<accession>A0ABP0MVX2</accession>
<gene>
    <name evidence="1" type="ORF">SCF082_LOCUS29934</name>
</gene>
<organism evidence="1 2">
    <name type="scientific">Durusdinium trenchii</name>
    <dbReference type="NCBI Taxonomy" id="1381693"/>
    <lineage>
        <taxon>Eukaryota</taxon>
        <taxon>Sar</taxon>
        <taxon>Alveolata</taxon>
        <taxon>Dinophyceae</taxon>
        <taxon>Suessiales</taxon>
        <taxon>Symbiodiniaceae</taxon>
        <taxon>Durusdinium</taxon>
    </lineage>
</organism>
<reference evidence="1 2" key="1">
    <citation type="submission" date="2024-02" db="EMBL/GenBank/DDBJ databases">
        <authorList>
            <person name="Chen Y."/>
            <person name="Shah S."/>
            <person name="Dougan E. K."/>
            <person name="Thang M."/>
            <person name="Chan C."/>
        </authorList>
    </citation>
    <scope>NUCLEOTIDE SEQUENCE [LARGE SCALE GENOMIC DNA]</scope>
</reference>
<proteinExistence type="predicted"/>
<protein>
    <submittedName>
        <fullName evidence="1">Uncharacterized protein</fullName>
    </submittedName>
</protein>
<sequence length="53" mass="5654">MHNGSSSGAKSIPPGCARFHGTVSMAIMTSLRIPAPVAMTWPCVHRCEGTKER</sequence>
<comment type="caution">
    <text evidence="1">The sequence shown here is derived from an EMBL/GenBank/DDBJ whole genome shotgun (WGS) entry which is preliminary data.</text>
</comment>
<keyword evidence="2" id="KW-1185">Reference proteome</keyword>
<dbReference type="Proteomes" id="UP001642464">
    <property type="component" value="Unassembled WGS sequence"/>
</dbReference>